<organism evidence="2 3">
    <name type="scientific">Anaerofustis stercorihominis</name>
    <dbReference type="NCBI Taxonomy" id="214853"/>
    <lineage>
        <taxon>Bacteria</taxon>
        <taxon>Bacillati</taxon>
        <taxon>Bacillota</taxon>
        <taxon>Clostridia</taxon>
        <taxon>Eubacteriales</taxon>
        <taxon>Eubacteriaceae</taxon>
        <taxon>Anaerofustis</taxon>
    </lineage>
</organism>
<comment type="caution">
    <text evidence="2">The sequence shown here is derived from an EMBL/GenBank/DDBJ whole genome shotgun (WGS) entry which is preliminary data.</text>
</comment>
<dbReference type="EMBL" id="QUSM01000002">
    <property type="protein sequence ID" value="RGD75319.1"/>
    <property type="molecule type" value="Genomic_DNA"/>
</dbReference>
<dbReference type="RefSeq" id="WP_007050074.1">
    <property type="nucleotide sequence ID" value="NZ_CABKNJ010000001.1"/>
</dbReference>
<feature type="region of interest" description="Disordered" evidence="1">
    <location>
        <begin position="34"/>
        <end position="55"/>
    </location>
</feature>
<evidence type="ECO:0000256" key="1">
    <source>
        <dbReference type="SAM" id="MobiDB-lite"/>
    </source>
</evidence>
<dbReference type="InterPro" id="IPR025549">
    <property type="entry name" value="YjzC"/>
</dbReference>
<evidence type="ECO:0000313" key="3">
    <source>
        <dbReference type="Proteomes" id="UP000261212"/>
    </source>
</evidence>
<dbReference type="GeneID" id="98001478"/>
<reference evidence="2 3" key="1">
    <citation type="submission" date="2018-08" db="EMBL/GenBank/DDBJ databases">
        <title>A genome reference for cultivated species of the human gut microbiota.</title>
        <authorList>
            <person name="Zou Y."/>
            <person name="Xue W."/>
            <person name="Luo G."/>
        </authorList>
    </citation>
    <scope>NUCLEOTIDE SEQUENCE [LARGE SCALE GENOMIC DNA]</scope>
    <source>
        <strain evidence="2 3">AM25-6</strain>
    </source>
</reference>
<evidence type="ECO:0000313" key="2">
    <source>
        <dbReference type="EMBL" id="RGD75319.1"/>
    </source>
</evidence>
<name>A0A3E3E2C5_9FIRM</name>
<sequence length="55" mass="6194">MSDLYKPGTDNLPAGEYREVENDGSYIENGRLVNIDQGDRLPPTGAKGRRWVKED</sequence>
<dbReference type="Pfam" id="PF14168">
    <property type="entry name" value="YjzC"/>
    <property type="match status" value="1"/>
</dbReference>
<accession>A0A3E3E2C5</accession>
<gene>
    <name evidence="2" type="ORF">DW687_03050</name>
</gene>
<proteinExistence type="predicted"/>
<dbReference type="Proteomes" id="UP000261212">
    <property type="component" value="Unassembled WGS sequence"/>
</dbReference>
<protein>
    <submittedName>
        <fullName evidence="2">YjzC family protein</fullName>
    </submittedName>
</protein>
<dbReference type="AlphaFoldDB" id="A0A3E3E2C5"/>